<dbReference type="Pfam" id="PF08244">
    <property type="entry name" value="Glyco_hydro_32C"/>
    <property type="match status" value="1"/>
</dbReference>
<keyword evidence="4 5" id="KW-0326">Glycosidase</keyword>
<protein>
    <recommendedName>
        <fullName evidence="2">beta-fructofuranosidase</fullName>
        <ecNumber evidence="2">3.2.1.26</ecNumber>
    </recommendedName>
</protein>
<dbReference type="InterPro" id="IPR013148">
    <property type="entry name" value="Glyco_hydro_32_N"/>
</dbReference>
<dbReference type="AlphaFoldDB" id="A0AAW1S1V8"/>
<evidence type="ECO:0000256" key="5">
    <source>
        <dbReference type="RuleBase" id="RU362110"/>
    </source>
</evidence>
<evidence type="ECO:0000256" key="1">
    <source>
        <dbReference type="ARBA" id="ARBA00009902"/>
    </source>
</evidence>
<feature type="compositionally biased region" description="Low complexity" evidence="6">
    <location>
        <begin position="225"/>
        <end position="243"/>
    </location>
</feature>
<dbReference type="EC" id="3.2.1.26" evidence="2"/>
<dbReference type="Gene3D" id="2.115.10.20">
    <property type="entry name" value="Glycosyl hydrolase domain, family 43"/>
    <property type="match status" value="2"/>
</dbReference>
<proteinExistence type="inferred from homology"/>
<evidence type="ECO:0000256" key="6">
    <source>
        <dbReference type="SAM" id="MobiDB-lite"/>
    </source>
</evidence>
<feature type="compositionally biased region" description="Basic and acidic residues" evidence="6">
    <location>
        <begin position="209"/>
        <end position="224"/>
    </location>
</feature>
<gene>
    <name evidence="9" type="ORF">WJX84_009681</name>
</gene>
<keyword evidence="3 5" id="KW-0378">Hydrolase</keyword>
<feature type="region of interest" description="Disordered" evidence="6">
    <location>
        <begin position="167"/>
        <end position="266"/>
    </location>
</feature>
<dbReference type="InterPro" id="IPR051214">
    <property type="entry name" value="GH32_Enzymes"/>
</dbReference>
<dbReference type="PANTHER" id="PTHR43101:SF1">
    <property type="entry name" value="BETA-FRUCTOSIDASE"/>
    <property type="match status" value="1"/>
</dbReference>
<evidence type="ECO:0000256" key="2">
    <source>
        <dbReference type="ARBA" id="ARBA00012758"/>
    </source>
</evidence>
<evidence type="ECO:0000313" key="10">
    <source>
        <dbReference type="Proteomes" id="UP001485043"/>
    </source>
</evidence>
<evidence type="ECO:0000313" key="9">
    <source>
        <dbReference type="EMBL" id="KAK9839601.1"/>
    </source>
</evidence>
<dbReference type="InterPro" id="IPR023296">
    <property type="entry name" value="Glyco_hydro_beta-prop_sf"/>
</dbReference>
<feature type="domain" description="Glycosyl hydrolase family 32 N-terminal" evidence="7">
    <location>
        <begin position="69"/>
        <end position="180"/>
    </location>
</feature>
<comment type="caution">
    <text evidence="9">The sequence shown here is derived from an EMBL/GenBank/DDBJ whole genome shotgun (WGS) entry which is preliminary data.</text>
</comment>
<dbReference type="InterPro" id="IPR001362">
    <property type="entry name" value="Glyco_hydro_32"/>
</dbReference>
<feature type="domain" description="Glycosyl hydrolase family 32 C-terminal" evidence="8">
    <location>
        <begin position="390"/>
        <end position="561"/>
    </location>
</feature>
<dbReference type="Pfam" id="PF00251">
    <property type="entry name" value="Glyco_hydro_32N"/>
    <property type="match status" value="2"/>
</dbReference>
<dbReference type="PANTHER" id="PTHR43101">
    <property type="entry name" value="BETA-FRUCTOSIDASE"/>
    <property type="match status" value="1"/>
</dbReference>
<name>A0AAW1S1V8_9CHLO</name>
<dbReference type="SUPFAM" id="SSF49899">
    <property type="entry name" value="Concanavalin A-like lectins/glucanases"/>
    <property type="match status" value="1"/>
</dbReference>
<evidence type="ECO:0000259" key="8">
    <source>
        <dbReference type="Pfam" id="PF08244"/>
    </source>
</evidence>
<dbReference type="GO" id="GO:0004564">
    <property type="term" value="F:beta-fructofuranosidase activity"/>
    <property type="evidence" value="ECO:0007669"/>
    <property type="project" value="UniProtKB-EC"/>
</dbReference>
<evidence type="ECO:0000256" key="4">
    <source>
        <dbReference type="ARBA" id="ARBA00023295"/>
    </source>
</evidence>
<organism evidence="9 10">
    <name type="scientific">Apatococcus fuscideae</name>
    <dbReference type="NCBI Taxonomy" id="2026836"/>
    <lineage>
        <taxon>Eukaryota</taxon>
        <taxon>Viridiplantae</taxon>
        <taxon>Chlorophyta</taxon>
        <taxon>core chlorophytes</taxon>
        <taxon>Trebouxiophyceae</taxon>
        <taxon>Chlorellales</taxon>
        <taxon>Chlorellaceae</taxon>
        <taxon>Apatococcus</taxon>
    </lineage>
</organism>
<feature type="compositionally biased region" description="Acidic residues" evidence="6">
    <location>
        <begin position="255"/>
        <end position="264"/>
    </location>
</feature>
<dbReference type="Gene3D" id="2.60.120.560">
    <property type="entry name" value="Exo-inulinase, domain 1"/>
    <property type="match status" value="1"/>
</dbReference>
<dbReference type="InterPro" id="IPR013189">
    <property type="entry name" value="Glyco_hydro_32_C"/>
</dbReference>
<feature type="domain" description="Glycosyl hydrolase family 32 N-terminal" evidence="7">
    <location>
        <begin position="282"/>
        <end position="387"/>
    </location>
</feature>
<dbReference type="EMBL" id="JALJOV010001840">
    <property type="protein sequence ID" value="KAK9839601.1"/>
    <property type="molecule type" value="Genomic_DNA"/>
</dbReference>
<dbReference type="Proteomes" id="UP001485043">
    <property type="component" value="Unassembled WGS sequence"/>
</dbReference>
<dbReference type="InterPro" id="IPR013320">
    <property type="entry name" value="ConA-like_dom_sf"/>
</dbReference>
<accession>A0AAW1S1V8</accession>
<comment type="similarity">
    <text evidence="1 5">Belongs to the glycosyl hydrolase 32 family.</text>
</comment>
<dbReference type="GO" id="GO:0005975">
    <property type="term" value="P:carbohydrate metabolic process"/>
    <property type="evidence" value="ECO:0007669"/>
    <property type="project" value="InterPro"/>
</dbReference>
<reference evidence="9 10" key="1">
    <citation type="journal article" date="2024" name="Nat. Commun.">
        <title>Phylogenomics reveals the evolutionary origins of lichenization in chlorophyte algae.</title>
        <authorList>
            <person name="Puginier C."/>
            <person name="Libourel C."/>
            <person name="Otte J."/>
            <person name="Skaloud P."/>
            <person name="Haon M."/>
            <person name="Grisel S."/>
            <person name="Petersen M."/>
            <person name="Berrin J.G."/>
            <person name="Delaux P.M."/>
            <person name="Dal Grande F."/>
            <person name="Keller J."/>
        </authorList>
    </citation>
    <scope>NUCLEOTIDE SEQUENCE [LARGE SCALE GENOMIC DNA]</scope>
    <source>
        <strain evidence="9 10">SAG 2523</strain>
    </source>
</reference>
<dbReference type="SUPFAM" id="SSF75005">
    <property type="entry name" value="Arabinanase/levansucrase/invertase"/>
    <property type="match status" value="2"/>
</dbReference>
<keyword evidence="10" id="KW-1185">Reference proteome</keyword>
<dbReference type="SMART" id="SM00640">
    <property type="entry name" value="Glyco_32"/>
    <property type="match status" value="1"/>
</dbReference>
<evidence type="ECO:0000256" key="3">
    <source>
        <dbReference type="ARBA" id="ARBA00022801"/>
    </source>
</evidence>
<sequence length="600" mass="65150">MDLYTTMVDTTCSTSTLSMAVNGTLALSGGMRNTACGSLPPPEYDLNLPFIESQLWAAPDTASGDRNLTHWTKGTTALIGIPPLQTDEPLVGWRDPFIFERRHNADGVEEWGMLIGSGRKNIGGSVMIYRSADLTTGWRYDGLLCEADNTDTGAMWECPLLFELEKRPDGASRQSSASISRGGDAASSVLERSPLQSSHQPGEAPEDLQQEKQQEDAFRDRMCHGAEAQQGQQEAADTTDQAQPSGRWQPPAASDSEDDFDEGPLEVGAGSELAAALANVALDERGQANFTHLLCISPDAPTNPVLYYLGTMDQEACRFQLTGAKGPLRLDLGDVLYAPNCMDDPQGRLLMWGWLQERRKVGSYDYAGCLSVPRIMYLRGDRLHQEPAPEVMRLRRGKSWQQSRMTIAPEESTPLEGIAGAALDIECTLERGSATAAGLLFRSWNAGGEGSASVVYDWDRNVLEVVFLGGEARDSMTGGPIDMEDDDDGGHRIGGEVSMRPDETVQMRVLLDHSCMEVYLSSGEVLSTRVYRGYPPDGADAGIDFVAYGGSAEVKRAEVWEMRSIWKRDLDVGKGGTIFGSSDPVKKPAMFGSQPVPVGA</sequence>
<evidence type="ECO:0000259" key="7">
    <source>
        <dbReference type="Pfam" id="PF00251"/>
    </source>
</evidence>